<dbReference type="RefSeq" id="XP_011128700.1">
    <property type="nucleotide sequence ID" value="XM_011130398.1"/>
</dbReference>
<protein>
    <submittedName>
        <fullName evidence="1">Uncharacterized protein</fullName>
    </submittedName>
</protein>
<keyword evidence="2" id="KW-1185">Reference proteome</keyword>
<sequence>MVLLDFGLKDTYIQTTQTQNLGRLLNSVCREAQDVIKDIAERSQTQELSVGSNLRQDLWERVRVLRELYLKCVVLVGAAMWDARETVRRRAQEFFEIQWPPMGAFPPPQPPWALTTAVNVLTGANPRTLPKYAQLAVEQCSSNAVDAVRNIRLPLIARKRIGRRLTSIIRSDYALALSESRKVETTLNFVTFKLEMGRVHLESQGEFQVTFLTDFRHFQFERFRVSVGEGLGYGVSPELDIMGGNTLQSACNVVIETVENLKSRALYEVNSWKALINASKETREKARDLRVLARWLALSDKTTIQRDQLDQILERDPFQAVLQAGTLEADKNKLTTNLDIHRDENDHLFEEAEAEGKKEDVSTVQLDDLTRQLYQSLWRMEKLCIDKLVRERKEYRSIEGGEFTLEFYRFIVLLAARIARYSALLILRDQARNMCRCTAAPGGVIYVREWKENRPKRTKQKTTRWAKLFKKYFPTPPTEGPSLAEEGDDSIPFACLFPPNAMPTHTDYVDIDFLPGLPQALFEAALGSTHTGICRLTFGLDQAQAELFVQLEPLHGLIQQFMAPEELVEEQPEKQPLVQNLPATQQPEEQTMPVEQQPVIHHNVQPTPTANMQAGNMQAGSVPLVNNPAGDMPTGNVDLNVRDVSAENLRSSPSKSSPFRDLVEQGGVRLRGTVGEEVSTKPKGATKAEKRANLQRVVRLVARQSQTKYFYVHDETLAFQTASSSTVRGFGGMYLDLTMWISTSCDILAFMALEALSCLIGKWKDWSSAITGLHLELSYCGRRSVKIWMDLLTGHLCVDPTNVGTRLTENGVSLSVIAHHTALLAGPLNEGEIDTFLTELERLESISAPPVLNDRLPESIELISEDEHAD</sequence>
<accession>A0A023BD35</accession>
<dbReference type="Proteomes" id="UP000019763">
    <property type="component" value="Unassembled WGS sequence"/>
</dbReference>
<name>A0A023BD35_GRENI</name>
<comment type="caution">
    <text evidence="1">The sequence shown here is derived from an EMBL/GenBank/DDBJ whole genome shotgun (WGS) entry which is preliminary data.</text>
</comment>
<evidence type="ECO:0000313" key="2">
    <source>
        <dbReference type="Proteomes" id="UP000019763"/>
    </source>
</evidence>
<dbReference type="AlphaFoldDB" id="A0A023BD35"/>
<evidence type="ECO:0000313" key="1">
    <source>
        <dbReference type="EMBL" id="EZG87103.1"/>
    </source>
</evidence>
<dbReference type="VEuPathDB" id="CryptoDB:GNI_008140"/>
<reference evidence="1" key="1">
    <citation type="submission" date="2013-12" db="EMBL/GenBank/DDBJ databases">
        <authorList>
            <person name="Omoto C.K."/>
            <person name="Sibley D."/>
            <person name="Venepally P."/>
            <person name="Hadjithomas M."/>
            <person name="Karamycheva S."/>
            <person name="Brunk B."/>
            <person name="Roos D."/>
            <person name="Caler E."/>
            <person name="Lorenzi H."/>
        </authorList>
    </citation>
    <scope>NUCLEOTIDE SEQUENCE</scope>
</reference>
<gene>
    <name evidence="1" type="ORF">GNI_008140</name>
</gene>
<organism evidence="1 2">
    <name type="scientific">Gregarina niphandrodes</name>
    <name type="common">Septate eugregarine</name>
    <dbReference type="NCBI Taxonomy" id="110365"/>
    <lineage>
        <taxon>Eukaryota</taxon>
        <taxon>Sar</taxon>
        <taxon>Alveolata</taxon>
        <taxon>Apicomplexa</taxon>
        <taxon>Conoidasida</taxon>
        <taxon>Gregarinasina</taxon>
        <taxon>Eugregarinorida</taxon>
        <taxon>Gregarinidae</taxon>
        <taxon>Gregarina</taxon>
    </lineage>
</organism>
<dbReference type="EMBL" id="AFNH02000061">
    <property type="protein sequence ID" value="EZG87103.1"/>
    <property type="molecule type" value="Genomic_DNA"/>
</dbReference>
<dbReference type="GeneID" id="22910563"/>
<proteinExistence type="predicted"/>